<proteinExistence type="predicted"/>
<evidence type="ECO:0008006" key="3">
    <source>
        <dbReference type="Google" id="ProtNLM"/>
    </source>
</evidence>
<dbReference type="Proteomes" id="UP000012249">
    <property type="component" value="Unassembled WGS sequence"/>
</dbReference>
<comment type="caution">
    <text evidence="1">The sequence shown here is derived from an EMBL/GenBank/DDBJ whole genome shotgun (WGS) entry which is preliminary data.</text>
</comment>
<accession>N1U607</accession>
<dbReference type="AlphaFoldDB" id="N1U607"/>
<reference evidence="1 2" key="1">
    <citation type="submission" date="2013-02" db="EMBL/GenBank/DDBJ databases">
        <authorList>
            <person name="Harkins D.M."/>
            <person name="Durkin A.S."/>
            <person name="Brinkac L.M."/>
            <person name="Haft D.H."/>
            <person name="Selengut J.D."/>
            <person name="Sanka R."/>
            <person name="DePew J."/>
            <person name="Purushe J."/>
            <person name="Haake D.A."/>
            <person name="Matsunaga J."/>
            <person name="Vinetz J.M."/>
            <person name="Sutton G.G."/>
            <person name="Nierman W.C."/>
            <person name="Fouts D.E."/>
        </authorList>
    </citation>
    <scope>NUCLEOTIDE SEQUENCE [LARGE SCALE GENOMIC DNA]</scope>
    <source>
        <strain evidence="1 2">Ecochallenge</strain>
    </source>
</reference>
<evidence type="ECO:0000313" key="1">
    <source>
        <dbReference type="EMBL" id="EMY13576.1"/>
    </source>
</evidence>
<name>N1U607_9LEPT</name>
<organism evidence="1 2">
    <name type="scientific">Leptospira weilii str. Ecochallenge</name>
    <dbReference type="NCBI Taxonomy" id="1049986"/>
    <lineage>
        <taxon>Bacteria</taxon>
        <taxon>Pseudomonadati</taxon>
        <taxon>Spirochaetota</taxon>
        <taxon>Spirochaetia</taxon>
        <taxon>Leptospirales</taxon>
        <taxon>Leptospiraceae</taxon>
        <taxon>Leptospira</taxon>
    </lineage>
</organism>
<dbReference type="GO" id="GO:0015074">
    <property type="term" value="P:DNA integration"/>
    <property type="evidence" value="ECO:0007669"/>
    <property type="project" value="InterPro"/>
</dbReference>
<gene>
    <name evidence="1" type="ORF">LEP1GSC043_2746</name>
</gene>
<evidence type="ECO:0000313" key="2">
    <source>
        <dbReference type="Proteomes" id="UP000012249"/>
    </source>
</evidence>
<sequence length="57" mass="6802">MIAHRGAFLLKHKKRIYKSCRCKTALFEYIEIFYNRKKIHSAIGYKTSSQFEKEFAA</sequence>
<dbReference type="EMBL" id="AHMI02000228">
    <property type="protein sequence ID" value="EMY13576.1"/>
    <property type="molecule type" value="Genomic_DNA"/>
</dbReference>
<protein>
    <recommendedName>
        <fullName evidence="3">Integrase core domain protein</fullName>
    </recommendedName>
</protein>